<dbReference type="Proteomes" id="UP000663853">
    <property type="component" value="Unassembled WGS sequence"/>
</dbReference>
<protein>
    <recommendedName>
        <fullName evidence="5">Transmembrane protein</fullName>
    </recommendedName>
</protein>
<evidence type="ECO:0000256" key="2">
    <source>
        <dbReference type="SAM" id="Phobius"/>
    </source>
</evidence>
<keyword evidence="2" id="KW-1133">Transmembrane helix</keyword>
<dbReference type="AlphaFoldDB" id="A0A8H3AP76"/>
<dbReference type="EMBL" id="CAJMXA010000391">
    <property type="protein sequence ID" value="CAE6428911.1"/>
    <property type="molecule type" value="Genomic_DNA"/>
</dbReference>
<reference evidence="3" key="1">
    <citation type="submission" date="2021-01" db="EMBL/GenBank/DDBJ databases">
        <authorList>
            <person name="Kaushik A."/>
        </authorList>
    </citation>
    <scope>NUCLEOTIDE SEQUENCE</scope>
    <source>
        <strain evidence="3">AG6-10EEA</strain>
    </source>
</reference>
<proteinExistence type="predicted"/>
<keyword evidence="2" id="KW-0812">Transmembrane</keyword>
<name>A0A8H3AP76_9AGAM</name>
<feature type="region of interest" description="Disordered" evidence="1">
    <location>
        <begin position="600"/>
        <end position="623"/>
    </location>
</feature>
<evidence type="ECO:0000313" key="4">
    <source>
        <dbReference type="Proteomes" id="UP000663853"/>
    </source>
</evidence>
<feature type="compositionally biased region" description="Basic and acidic residues" evidence="1">
    <location>
        <begin position="607"/>
        <end position="622"/>
    </location>
</feature>
<keyword evidence="2" id="KW-0472">Membrane</keyword>
<sequence length="722" mass="80935">MSRLKTQVIWGIVFMIATWTEAITGYRINTTIHDTNLAHVTYSDTSIRCNRWVNSWVFWQVCDSWLKPWTSGVYHSQGKLATFHSSLNHQLSSVTIEFQGTDVWVYGPPSSQLAEIPPDYKICLYESYHHSSKQQCYHINTTEAYYGNEDEYEPVVVFARGQLPDSQHQIVISVADPVDNLRAYNGIKFSHVIYTSERPTPWPVEEDRWRFREVVMHDTHPLLSYSPPVTSNPLAETPAWVAKIHTAEDGTVTTWHELKSHNEGEQDQWRVEAKIRGAGAVAIYGAPRAYVETNRFSLGLVCIRLDLGLCETVDLKAAYANEGYHAESKPVLLWRNDALDPSRETHVSIHLVKASAGTATVFPFKSINYFEGKEYASPGSLVGNLENVTINHDDQAISYIPERYCIESVPNGFCTRWHIPWTKKQVGPPGSILTYRSTLSQYRVKEDPHITLDFRGSAVYLYGAPNAYATRPFAAQHICINNACRVIDVDQAYLHPPRGDMESASTSRIHDQNESIQNVVAPLSIPHPELEPVLIWSITGLDDKVLHNLRLALASLPSPNNAEMSFVKVVYTQVAYRWGDRPDPPAPKLDHAYSGPLQPPYATKWVPSDRKSPPLPVVDRRPPSRGPLTSVLLAISLLVAYVSFSLALGFWKHQTDETQPLLPGHSPPGPHYTHSGVHPEPTPRSNRPTEDTPTSPPPRHSNATDTHPGYSPFGPSGSNTRG</sequence>
<gene>
    <name evidence="3" type="ORF">RDB_LOCUS21062</name>
</gene>
<evidence type="ECO:0008006" key="5">
    <source>
        <dbReference type="Google" id="ProtNLM"/>
    </source>
</evidence>
<organism evidence="3 4">
    <name type="scientific">Rhizoctonia solani</name>
    <dbReference type="NCBI Taxonomy" id="456999"/>
    <lineage>
        <taxon>Eukaryota</taxon>
        <taxon>Fungi</taxon>
        <taxon>Dikarya</taxon>
        <taxon>Basidiomycota</taxon>
        <taxon>Agaricomycotina</taxon>
        <taxon>Agaricomycetes</taxon>
        <taxon>Cantharellales</taxon>
        <taxon>Ceratobasidiaceae</taxon>
        <taxon>Rhizoctonia</taxon>
    </lineage>
</organism>
<feature type="transmembrane region" description="Helical" evidence="2">
    <location>
        <begin position="631"/>
        <end position="651"/>
    </location>
</feature>
<evidence type="ECO:0000313" key="3">
    <source>
        <dbReference type="EMBL" id="CAE6428911.1"/>
    </source>
</evidence>
<accession>A0A8H3AP76</accession>
<comment type="caution">
    <text evidence="3">The sequence shown here is derived from an EMBL/GenBank/DDBJ whole genome shotgun (WGS) entry which is preliminary data.</text>
</comment>
<feature type="region of interest" description="Disordered" evidence="1">
    <location>
        <begin position="658"/>
        <end position="722"/>
    </location>
</feature>
<evidence type="ECO:0000256" key="1">
    <source>
        <dbReference type="SAM" id="MobiDB-lite"/>
    </source>
</evidence>